<protein>
    <submittedName>
        <fullName evidence="9">Sugar ABC transporter permease</fullName>
    </submittedName>
</protein>
<evidence type="ECO:0000256" key="1">
    <source>
        <dbReference type="ARBA" id="ARBA00004651"/>
    </source>
</evidence>
<keyword evidence="3" id="KW-1003">Cell membrane</keyword>
<keyword evidence="10" id="KW-1185">Reference proteome</keyword>
<feature type="transmembrane region" description="Helical" evidence="7">
    <location>
        <begin position="181"/>
        <end position="203"/>
    </location>
</feature>
<evidence type="ECO:0000313" key="9">
    <source>
        <dbReference type="EMBL" id="GLX67792.1"/>
    </source>
</evidence>
<dbReference type="PANTHER" id="PTHR43744:SF9">
    <property type="entry name" value="POLYGALACTURONAN_RHAMNOGALACTURONAN TRANSPORT SYSTEM PERMEASE PROTEIN YTCP"/>
    <property type="match status" value="1"/>
</dbReference>
<dbReference type="Gene3D" id="1.10.3720.10">
    <property type="entry name" value="MetI-like"/>
    <property type="match status" value="1"/>
</dbReference>
<dbReference type="InterPro" id="IPR035906">
    <property type="entry name" value="MetI-like_sf"/>
</dbReference>
<organism evidence="9 10">
    <name type="scientific">Paenibacillus glycanilyticus</name>
    <dbReference type="NCBI Taxonomy" id="126569"/>
    <lineage>
        <taxon>Bacteria</taxon>
        <taxon>Bacillati</taxon>
        <taxon>Bacillota</taxon>
        <taxon>Bacilli</taxon>
        <taxon>Bacillales</taxon>
        <taxon>Paenibacillaceae</taxon>
        <taxon>Paenibacillus</taxon>
    </lineage>
</organism>
<keyword evidence="2 7" id="KW-0813">Transport</keyword>
<comment type="similarity">
    <text evidence="7">Belongs to the binding-protein-dependent transport system permease family.</text>
</comment>
<dbReference type="EMBL" id="BSSQ01000009">
    <property type="protein sequence ID" value="GLX67792.1"/>
    <property type="molecule type" value="Genomic_DNA"/>
</dbReference>
<keyword evidence="5 7" id="KW-1133">Transmembrane helix</keyword>
<accession>A0ABQ6GFG5</accession>
<feature type="transmembrane region" description="Helical" evidence="7">
    <location>
        <begin position="76"/>
        <end position="96"/>
    </location>
</feature>
<name>A0ABQ6GFG5_9BACL</name>
<evidence type="ECO:0000256" key="5">
    <source>
        <dbReference type="ARBA" id="ARBA00022989"/>
    </source>
</evidence>
<proteinExistence type="inferred from homology"/>
<dbReference type="CDD" id="cd06261">
    <property type="entry name" value="TM_PBP2"/>
    <property type="match status" value="1"/>
</dbReference>
<evidence type="ECO:0000256" key="6">
    <source>
        <dbReference type="ARBA" id="ARBA00023136"/>
    </source>
</evidence>
<evidence type="ECO:0000313" key="10">
    <source>
        <dbReference type="Proteomes" id="UP001157114"/>
    </source>
</evidence>
<keyword evidence="6 7" id="KW-0472">Membrane</keyword>
<comment type="subcellular location">
    <subcellularLocation>
        <location evidence="1 7">Cell membrane</location>
        <topology evidence="1 7">Multi-pass membrane protein</topology>
    </subcellularLocation>
</comment>
<gene>
    <name evidence="9" type="ORF">MU1_21370</name>
</gene>
<reference evidence="9 10" key="1">
    <citation type="submission" date="2023-03" db="EMBL/GenBank/DDBJ databases">
        <title>Draft genome sequence of the bacteria which degrade cell wall of Tricholomamatutake.</title>
        <authorList>
            <person name="Konishi Y."/>
            <person name="Fukuta Y."/>
            <person name="Shirasaka N."/>
        </authorList>
    </citation>
    <scope>NUCLEOTIDE SEQUENCE [LARGE SCALE GENOMIC DNA]</scope>
    <source>
        <strain evidence="10">mu1</strain>
    </source>
</reference>
<evidence type="ECO:0000256" key="7">
    <source>
        <dbReference type="RuleBase" id="RU363032"/>
    </source>
</evidence>
<sequence>MNRTKGEKIFGWFNIILMLMIMLVTLYPLYYVVIASFSDPVAVSTGKVTILPSGFALDSFNKVVHMENLWKSYGNTVFYSVAGTIISLALTILGAYPLSKKRLKGRKLITFFVLVTMWFSAGMMPTYQNFQNLGLLDTRIGVLLCFAIDSFNVILLRTFFENVPDSMEESAKVDGANDWTILTRIYLPLSVPALATITMYYFVGRWNSYFWSMLLLKDQDLVPLQVLLKKLIVEVSYNVNEAVDMSASVMTEQTIVYATIVIAVLPMLILYPFIQKFFVKGIMVGAIKG</sequence>
<comment type="caution">
    <text evidence="9">The sequence shown here is derived from an EMBL/GenBank/DDBJ whole genome shotgun (WGS) entry which is preliminary data.</text>
</comment>
<evidence type="ECO:0000256" key="4">
    <source>
        <dbReference type="ARBA" id="ARBA00022692"/>
    </source>
</evidence>
<evidence type="ECO:0000256" key="3">
    <source>
        <dbReference type="ARBA" id="ARBA00022475"/>
    </source>
</evidence>
<evidence type="ECO:0000256" key="2">
    <source>
        <dbReference type="ARBA" id="ARBA00022448"/>
    </source>
</evidence>
<dbReference type="PANTHER" id="PTHR43744">
    <property type="entry name" value="ABC TRANSPORTER PERMEASE PROTEIN MG189-RELATED-RELATED"/>
    <property type="match status" value="1"/>
</dbReference>
<feature type="transmembrane region" description="Helical" evidence="7">
    <location>
        <begin position="108"/>
        <end position="128"/>
    </location>
</feature>
<feature type="transmembrane region" description="Helical" evidence="7">
    <location>
        <begin position="255"/>
        <end position="274"/>
    </location>
</feature>
<dbReference type="Pfam" id="PF00528">
    <property type="entry name" value="BPD_transp_1"/>
    <property type="match status" value="1"/>
</dbReference>
<dbReference type="PROSITE" id="PS50928">
    <property type="entry name" value="ABC_TM1"/>
    <property type="match status" value="1"/>
</dbReference>
<dbReference type="RefSeq" id="WP_284238549.1">
    <property type="nucleotide sequence ID" value="NZ_BSSQ01000009.1"/>
</dbReference>
<dbReference type="InterPro" id="IPR000515">
    <property type="entry name" value="MetI-like"/>
</dbReference>
<feature type="transmembrane region" description="Helical" evidence="7">
    <location>
        <begin position="140"/>
        <end position="160"/>
    </location>
</feature>
<evidence type="ECO:0000259" key="8">
    <source>
        <dbReference type="PROSITE" id="PS50928"/>
    </source>
</evidence>
<feature type="domain" description="ABC transmembrane type-1" evidence="8">
    <location>
        <begin position="73"/>
        <end position="274"/>
    </location>
</feature>
<keyword evidence="4 7" id="KW-0812">Transmembrane</keyword>
<feature type="transmembrane region" description="Helical" evidence="7">
    <location>
        <begin position="12"/>
        <end position="33"/>
    </location>
</feature>
<dbReference type="Proteomes" id="UP001157114">
    <property type="component" value="Unassembled WGS sequence"/>
</dbReference>
<dbReference type="SUPFAM" id="SSF161098">
    <property type="entry name" value="MetI-like"/>
    <property type="match status" value="1"/>
</dbReference>